<name>A0A0B2UU07_TOXCA</name>
<dbReference type="AlphaFoldDB" id="A0A0B2UU07"/>
<keyword evidence="2" id="KW-1185">Reference proteome</keyword>
<dbReference type="EMBL" id="JPKZ01003244">
    <property type="protein sequence ID" value="KHN72582.1"/>
    <property type="molecule type" value="Genomic_DNA"/>
</dbReference>
<reference evidence="1 2" key="1">
    <citation type="submission" date="2014-11" db="EMBL/GenBank/DDBJ databases">
        <title>Genetic blueprint of the zoonotic pathogen Toxocara canis.</title>
        <authorList>
            <person name="Zhu X.-Q."/>
            <person name="Korhonen P.K."/>
            <person name="Cai H."/>
            <person name="Young N.D."/>
            <person name="Nejsum P."/>
            <person name="von Samson-Himmelstjerna G."/>
            <person name="Boag P.R."/>
            <person name="Tan P."/>
            <person name="Li Q."/>
            <person name="Min J."/>
            <person name="Yang Y."/>
            <person name="Wang X."/>
            <person name="Fang X."/>
            <person name="Hall R.S."/>
            <person name="Hofmann A."/>
            <person name="Sternberg P.W."/>
            <person name="Jex A.R."/>
            <person name="Gasser R.B."/>
        </authorList>
    </citation>
    <scope>NUCLEOTIDE SEQUENCE [LARGE SCALE GENOMIC DNA]</scope>
    <source>
        <strain evidence="1">PN_DK_2014</strain>
    </source>
</reference>
<organism evidence="1 2">
    <name type="scientific">Toxocara canis</name>
    <name type="common">Canine roundworm</name>
    <dbReference type="NCBI Taxonomy" id="6265"/>
    <lineage>
        <taxon>Eukaryota</taxon>
        <taxon>Metazoa</taxon>
        <taxon>Ecdysozoa</taxon>
        <taxon>Nematoda</taxon>
        <taxon>Chromadorea</taxon>
        <taxon>Rhabditida</taxon>
        <taxon>Spirurina</taxon>
        <taxon>Ascaridomorpha</taxon>
        <taxon>Ascaridoidea</taxon>
        <taxon>Toxocaridae</taxon>
        <taxon>Toxocara</taxon>
    </lineage>
</organism>
<comment type="caution">
    <text evidence="1">The sequence shown here is derived from an EMBL/GenBank/DDBJ whole genome shotgun (WGS) entry which is preliminary data.</text>
</comment>
<gene>
    <name evidence="1" type="ORF">Tcan_17571</name>
</gene>
<proteinExistence type="predicted"/>
<protein>
    <submittedName>
        <fullName evidence="1">Uncharacterized protein</fullName>
    </submittedName>
</protein>
<sequence>MLAVTCLGPATFDNCHAFFDAGLFLKYFAFALVKKALKKYGEIDDIRALDNGAWIHP</sequence>
<accession>A0A0B2UU07</accession>
<evidence type="ECO:0000313" key="2">
    <source>
        <dbReference type="Proteomes" id="UP000031036"/>
    </source>
</evidence>
<evidence type="ECO:0000313" key="1">
    <source>
        <dbReference type="EMBL" id="KHN72582.1"/>
    </source>
</evidence>
<dbReference type="Proteomes" id="UP000031036">
    <property type="component" value="Unassembled WGS sequence"/>
</dbReference>